<keyword evidence="2" id="KW-0067">ATP-binding</keyword>
<dbReference type="Gene3D" id="1.25.40.10">
    <property type="entry name" value="Tetratricopeptide repeat domain"/>
    <property type="match status" value="2"/>
</dbReference>
<dbReference type="InterPro" id="IPR027417">
    <property type="entry name" value="P-loop_NTPase"/>
</dbReference>
<dbReference type="SMART" id="SM00028">
    <property type="entry name" value="TPR"/>
    <property type="match status" value="4"/>
</dbReference>
<feature type="repeat" description="TPR" evidence="3">
    <location>
        <begin position="842"/>
        <end position="875"/>
    </location>
</feature>
<dbReference type="OrthoDB" id="190810at2"/>
<dbReference type="InterPro" id="IPR036388">
    <property type="entry name" value="WH-like_DNA-bd_sf"/>
</dbReference>
<evidence type="ECO:0000256" key="3">
    <source>
        <dbReference type="PROSITE-ProRule" id="PRU00339"/>
    </source>
</evidence>
<evidence type="ECO:0000256" key="1">
    <source>
        <dbReference type="ARBA" id="ARBA00022741"/>
    </source>
</evidence>
<dbReference type="PANTHER" id="PTHR16305">
    <property type="entry name" value="TESTICULAR SOLUBLE ADENYLYL CYCLASE"/>
    <property type="match status" value="1"/>
</dbReference>
<gene>
    <name evidence="5" type="ORF">SPTER_12810</name>
</gene>
<dbReference type="SMART" id="SM01043">
    <property type="entry name" value="BTAD"/>
    <property type="match status" value="1"/>
</dbReference>
<keyword evidence="5" id="KW-0808">Transferase</keyword>
<evidence type="ECO:0000259" key="4">
    <source>
        <dbReference type="SMART" id="SM01043"/>
    </source>
</evidence>
<dbReference type="InterPro" id="IPR005158">
    <property type="entry name" value="BTAD"/>
</dbReference>
<evidence type="ECO:0000313" key="6">
    <source>
        <dbReference type="Proteomes" id="UP000320776"/>
    </source>
</evidence>
<dbReference type="GO" id="GO:0004016">
    <property type="term" value="F:adenylate cyclase activity"/>
    <property type="evidence" value="ECO:0007669"/>
    <property type="project" value="TreeGrafter"/>
</dbReference>
<dbReference type="InterPro" id="IPR019734">
    <property type="entry name" value="TPR_rpt"/>
</dbReference>
<keyword evidence="5" id="KW-0418">Kinase</keyword>
<dbReference type="Pfam" id="PF03704">
    <property type="entry name" value="BTAD"/>
    <property type="match status" value="1"/>
</dbReference>
<accession>A0A517DRI9</accession>
<evidence type="ECO:0000313" key="5">
    <source>
        <dbReference type="EMBL" id="QDR79972.1"/>
    </source>
</evidence>
<dbReference type="Gene3D" id="1.10.10.10">
    <property type="entry name" value="Winged helix-like DNA-binding domain superfamily/Winged helix DNA-binding domain"/>
    <property type="match status" value="1"/>
</dbReference>
<dbReference type="InterPro" id="IPR011990">
    <property type="entry name" value="TPR-like_helical_dom_sf"/>
</dbReference>
<dbReference type="EMBL" id="CP036259">
    <property type="protein sequence ID" value="QDR79972.1"/>
    <property type="molecule type" value="Genomic_DNA"/>
</dbReference>
<keyword evidence="3" id="KW-0802">TPR repeat</keyword>
<keyword evidence="6" id="KW-1185">Reference proteome</keyword>
<dbReference type="InterPro" id="IPR041664">
    <property type="entry name" value="AAA_16"/>
</dbReference>
<dbReference type="Pfam" id="PF13191">
    <property type="entry name" value="AAA_16"/>
    <property type="match status" value="1"/>
</dbReference>
<dbReference type="KEGG" id="sted:SPTER_12810"/>
<proteinExistence type="predicted"/>
<feature type="domain" description="Bacterial transcriptional activator" evidence="4">
    <location>
        <begin position="98"/>
        <end position="231"/>
    </location>
</feature>
<evidence type="ECO:0000256" key="2">
    <source>
        <dbReference type="ARBA" id="ARBA00022840"/>
    </source>
</evidence>
<sequence length="1045" mass="119517">MHELSAVLLGSPEVYWNGKRVFFPFAKMEALLYYLLVKRKATREELAALLWQEMEDGAARKNLRNTLYLLKKLTSETLLLTPSRANVLLNTETVSITTDFQEFNEVSPAESLVLYRGEFLAGFACKDAEAFETWVNRRRESCKEDLLARLTKVIVARLNNKDYSAAERYLKQLITLDEYNESAYRTLMKVYERAGAVNKSLAVYDGLQAKLSSELGIGPQDKTREAYERIRAKMVNQLVVPAEQAAENFFGRKRELLWLQRLVADFCAGCSPCVWAIVSGEQGVGKTEIVQRLQETLAADCVTVLRTQCYQAEQDYPYKAWNQIFCQAMELLSQRGVVLPAIWYQIIASVFPAVLGNQTVACQSQAVNGYNIHSGMIEEVMGGILEKVAAPRKVLLLIDDVQWLDIQGWSVLRQLLRSGRQQLLCITTCRTDYQEQIELFSGNARQEGLVETLILENFSREEVVRFSELMLPADKLTAGLQQKLYEYTDGNALFLVESFKLIKMGQNVNRLSPRLRSVLHEQVNTLADNARKVLDVMSAFFNDVGFNELLAVCGMNEFEIVEAIEELQHRRLIQEMPGSVPGGRGPVYKYNHIRIRSYIYAELSSSRKQMIHRRAGRYLEELMDKEAWGRDLYSEILYHYAQIDEKIKILEYTIKLAERFCCPQYELFPEFSDWPRGNGFILDNKLQIMHYLDKIKALLAALEQEYVPQASLSRFRAAYLEMLGRYYIWRGEHLAGLRAIHQLLRLAAKKSFIDYTVKGYQQIIYCGIQIRNPKLIELFANKLLQTAQAASLAEKQAVIQRFLGIAYALRRQTGRAEQYYRQSIAYYKRLGERPGEFNLHIAAGYNYIGDVRRMEGKLAEALYYYDQAIRVAGRNQSSAGVVIFLVNAGHAAYDLAEYGKAFAYLSEALALEAQYGEYQGYWCLRSYCTLHCLLALLAVKDNSLQQGRSYLEKADEFLQRYHDLYQAGLIARAKLEIGVRMQQDARLQAVFADYLPLPVEEYYRHGQGFFSKTGNTFEQITLDKLYLAAGGGGKIILHNKKPAQG</sequence>
<dbReference type="Proteomes" id="UP000320776">
    <property type="component" value="Chromosome"/>
</dbReference>
<protein>
    <submittedName>
        <fullName evidence="5">TOMM system kinase/cyclase fusion protein</fullName>
    </submittedName>
</protein>
<dbReference type="SUPFAM" id="SSF48452">
    <property type="entry name" value="TPR-like"/>
    <property type="match status" value="2"/>
</dbReference>
<dbReference type="Gene3D" id="3.40.50.300">
    <property type="entry name" value="P-loop containing nucleotide triphosphate hydrolases"/>
    <property type="match status" value="1"/>
</dbReference>
<dbReference type="SUPFAM" id="SSF52540">
    <property type="entry name" value="P-loop containing nucleoside triphosphate hydrolases"/>
    <property type="match status" value="1"/>
</dbReference>
<dbReference type="PROSITE" id="PS50005">
    <property type="entry name" value="TPR"/>
    <property type="match status" value="1"/>
</dbReference>
<name>A0A517DRI9_9FIRM</name>
<dbReference type="RefSeq" id="WP_144349547.1">
    <property type="nucleotide sequence ID" value="NZ_CP036259.1"/>
</dbReference>
<dbReference type="GO" id="GO:0016301">
    <property type="term" value="F:kinase activity"/>
    <property type="evidence" value="ECO:0007669"/>
    <property type="project" value="UniProtKB-KW"/>
</dbReference>
<reference evidence="5 6" key="1">
    <citation type="submission" date="2019-02" db="EMBL/GenBank/DDBJ databases">
        <title>Closed genome of Sporomusa termitida DSM 4440.</title>
        <authorList>
            <person name="Poehlein A."/>
            <person name="Daniel R."/>
        </authorList>
    </citation>
    <scope>NUCLEOTIDE SEQUENCE [LARGE SCALE GENOMIC DNA]</scope>
    <source>
        <strain evidence="5 6">DSM 4440</strain>
    </source>
</reference>
<dbReference type="GO" id="GO:0005524">
    <property type="term" value="F:ATP binding"/>
    <property type="evidence" value="ECO:0007669"/>
    <property type="project" value="UniProtKB-KW"/>
</dbReference>
<dbReference type="GO" id="GO:0005737">
    <property type="term" value="C:cytoplasm"/>
    <property type="evidence" value="ECO:0007669"/>
    <property type="project" value="TreeGrafter"/>
</dbReference>
<dbReference type="AlphaFoldDB" id="A0A517DRI9"/>
<keyword evidence="1" id="KW-0547">Nucleotide-binding</keyword>
<organism evidence="5 6">
    <name type="scientific">Sporomusa termitida</name>
    <dbReference type="NCBI Taxonomy" id="2377"/>
    <lineage>
        <taxon>Bacteria</taxon>
        <taxon>Bacillati</taxon>
        <taxon>Bacillota</taxon>
        <taxon>Negativicutes</taxon>
        <taxon>Selenomonadales</taxon>
        <taxon>Sporomusaceae</taxon>
        <taxon>Sporomusa</taxon>
    </lineage>
</organism>
<dbReference type="PANTHER" id="PTHR16305:SF28">
    <property type="entry name" value="GUANYLATE CYCLASE DOMAIN-CONTAINING PROTEIN"/>
    <property type="match status" value="1"/>
</dbReference>